<evidence type="ECO:0000256" key="5">
    <source>
        <dbReference type="ARBA" id="ARBA00023136"/>
    </source>
</evidence>
<sequence>MSRRRKESPSPARAASAAASRTWTPLLALALGAFAIGCTEFVVVGLLPQISVDLGVPEGAVGQLVTINAVAVALGAPLLGAAMARYAGRPVLVASLLVFGAAHAVAAAAPTFAVLLATRLVTGACFGLYLAVGFGAAARLAAPGARARALAVFQGGITTATALGSPLGMLLERGSDGTEGWRLPFLAIAVLSGLAALAVLLAVPGLAPLRDQSLRERFAVLARKPVALGITAVAVFWAGTFCAFTYLLPLLREEAGLEGLSVVGVLLLAGVLGVAGNAVGGRGADRAPGATLVAAVAAALAGLVLLFATASFAVAAVAVVGLWQLAAWSFVPAVQARIYELGGDAGDAAVSFSVAAFNAGIVLGAGLGGIALETAGLAGVGLSASVLTGLALVLTVLLVRFRPGEGPHA</sequence>
<dbReference type="RefSeq" id="WP_267949063.1">
    <property type="nucleotide sequence ID" value="NZ_CP113264.1"/>
</dbReference>
<feature type="transmembrane region" description="Helical" evidence="6">
    <location>
        <begin position="183"/>
        <end position="206"/>
    </location>
</feature>
<organism evidence="8 9">
    <name type="scientific">Streptomonospora nanhaiensis</name>
    <dbReference type="NCBI Taxonomy" id="1323731"/>
    <lineage>
        <taxon>Bacteria</taxon>
        <taxon>Bacillati</taxon>
        <taxon>Actinomycetota</taxon>
        <taxon>Actinomycetes</taxon>
        <taxon>Streptosporangiales</taxon>
        <taxon>Nocardiopsidaceae</taxon>
        <taxon>Streptomonospora</taxon>
    </lineage>
</organism>
<feature type="transmembrane region" description="Helical" evidence="6">
    <location>
        <begin position="91"/>
        <end position="114"/>
    </location>
</feature>
<feature type="transmembrane region" description="Helical" evidence="6">
    <location>
        <begin position="26"/>
        <end position="48"/>
    </location>
</feature>
<comment type="subcellular location">
    <subcellularLocation>
        <location evidence="1">Cell membrane</location>
        <topology evidence="1">Multi-pass membrane protein</topology>
    </subcellularLocation>
</comment>
<dbReference type="Pfam" id="PF07690">
    <property type="entry name" value="MFS_1"/>
    <property type="match status" value="1"/>
</dbReference>
<feature type="transmembrane region" description="Helical" evidence="6">
    <location>
        <begin position="287"/>
        <end position="308"/>
    </location>
</feature>
<keyword evidence="9" id="KW-1185">Reference proteome</keyword>
<dbReference type="CDD" id="cd17324">
    <property type="entry name" value="MFS_NepI_like"/>
    <property type="match status" value="1"/>
</dbReference>
<feature type="transmembrane region" description="Helical" evidence="6">
    <location>
        <begin position="149"/>
        <end position="171"/>
    </location>
</feature>
<dbReference type="InterPro" id="IPR036259">
    <property type="entry name" value="MFS_trans_sf"/>
</dbReference>
<dbReference type="InterPro" id="IPR001958">
    <property type="entry name" value="Tet-R_TetA/multi-R_MdtG-like"/>
</dbReference>
<accession>A0ABY6YSW4</accession>
<dbReference type="SUPFAM" id="SSF103473">
    <property type="entry name" value="MFS general substrate transporter"/>
    <property type="match status" value="1"/>
</dbReference>
<keyword evidence="3 6" id="KW-0812">Transmembrane</keyword>
<protein>
    <submittedName>
        <fullName evidence="8">MFS transporter</fullName>
    </submittedName>
</protein>
<evidence type="ECO:0000313" key="8">
    <source>
        <dbReference type="EMBL" id="WAE75292.1"/>
    </source>
</evidence>
<name>A0ABY6YSW4_9ACTN</name>
<dbReference type="InterPro" id="IPR050189">
    <property type="entry name" value="MFS_Efflux_Transporters"/>
</dbReference>
<keyword evidence="4 6" id="KW-1133">Transmembrane helix</keyword>
<feature type="domain" description="Major facilitator superfamily (MFS) profile" evidence="7">
    <location>
        <begin position="25"/>
        <end position="403"/>
    </location>
</feature>
<gene>
    <name evidence="8" type="ORF">OUQ99_09540</name>
</gene>
<evidence type="ECO:0000259" key="7">
    <source>
        <dbReference type="PROSITE" id="PS50850"/>
    </source>
</evidence>
<dbReference type="Gene3D" id="1.20.1250.20">
    <property type="entry name" value="MFS general substrate transporter like domains"/>
    <property type="match status" value="1"/>
</dbReference>
<dbReference type="PROSITE" id="PS50850">
    <property type="entry name" value="MFS"/>
    <property type="match status" value="1"/>
</dbReference>
<keyword evidence="2" id="KW-1003">Cell membrane</keyword>
<keyword evidence="5 6" id="KW-0472">Membrane</keyword>
<feature type="transmembrane region" description="Helical" evidence="6">
    <location>
        <begin position="120"/>
        <end position="142"/>
    </location>
</feature>
<feature type="transmembrane region" description="Helical" evidence="6">
    <location>
        <begin position="260"/>
        <end position="280"/>
    </location>
</feature>
<feature type="transmembrane region" description="Helical" evidence="6">
    <location>
        <begin position="60"/>
        <end position="79"/>
    </location>
</feature>
<feature type="transmembrane region" description="Helical" evidence="6">
    <location>
        <begin position="377"/>
        <end position="399"/>
    </location>
</feature>
<dbReference type="EMBL" id="CP113264">
    <property type="protein sequence ID" value="WAE75292.1"/>
    <property type="molecule type" value="Genomic_DNA"/>
</dbReference>
<reference evidence="8 9" key="1">
    <citation type="journal article" date="2013" name="Int. J. Syst. Evol. Microbiol.">
        <title>Description of Streptomonospora sediminis sp. nov. and Streptomonospora nanhaiensis sp. nov., and reclassification of Nocardiopsis arabia Hozzein &amp; Goodfellow 2008 as Streptomonospora arabica comb. nov. and emended description of the genus Streptomonospora.</title>
        <authorList>
            <person name="Zhang D.F."/>
            <person name="Pan H.Q."/>
            <person name="He J."/>
            <person name="Zhang X.M."/>
            <person name="Zhang Y.G."/>
            <person name="Klenk H.P."/>
            <person name="Hu J.C."/>
            <person name="Li W.J."/>
        </authorList>
    </citation>
    <scope>NUCLEOTIDE SEQUENCE [LARGE SCALE GENOMIC DNA]</scope>
    <source>
        <strain evidence="8 9">12A09</strain>
    </source>
</reference>
<dbReference type="PRINTS" id="PR01035">
    <property type="entry name" value="TCRTETA"/>
</dbReference>
<dbReference type="PANTHER" id="PTHR43124:SF3">
    <property type="entry name" value="CHLORAMPHENICOL EFFLUX PUMP RV0191"/>
    <property type="match status" value="1"/>
</dbReference>
<evidence type="ECO:0000256" key="4">
    <source>
        <dbReference type="ARBA" id="ARBA00022989"/>
    </source>
</evidence>
<feature type="transmembrane region" description="Helical" evidence="6">
    <location>
        <begin position="348"/>
        <end position="371"/>
    </location>
</feature>
<evidence type="ECO:0000256" key="2">
    <source>
        <dbReference type="ARBA" id="ARBA00022475"/>
    </source>
</evidence>
<evidence type="ECO:0000313" key="9">
    <source>
        <dbReference type="Proteomes" id="UP001156498"/>
    </source>
</evidence>
<evidence type="ECO:0000256" key="1">
    <source>
        <dbReference type="ARBA" id="ARBA00004651"/>
    </source>
</evidence>
<feature type="transmembrane region" description="Helical" evidence="6">
    <location>
        <begin position="226"/>
        <end position="248"/>
    </location>
</feature>
<proteinExistence type="predicted"/>
<evidence type="ECO:0000256" key="3">
    <source>
        <dbReference type="ARBA" id="ARBA00022692"/>
    </source>
</evidence>
<dbReference type="InterPro" id="IPR020846">
    <property type="entry name" value="MFS_dom"/>
</dbReference>
<dbReference type="InterPro" id="IPR011701">
    <property type="entry name" value="MFS"/>
</dbReference>
<dbReference type="Proteomes" id="UP001156498">
    <property type="component" value="Chromosome"/>
</dbReference>
<evidence type="ECO:0000256" key="6">
    <source>
        <dbReference type="SAM" id="Phobius"/>
    </source>
</evidence>
<dbReference type="PANTHER" id="PTHR43124">
    <property type="entry name" value="PURINE EFFLUX PUMP PBUE"/>
    <property type="match status" value="1"/>
</dbReference>